<gene>
    <name evidence="5" type="primary">rrp7</name>
    <name evidence="4" type="ORF">SJAG_03617</name>
</gene>
<dbReference type="RefSeq" id="XP_002174755.1">
    <property type="nucleotide sequence ID" value="XM_002174719.2"/>
</dbReference>
<dbReference type="GO" id="GO:0034456">
    <property type="term" value="C:UTP-C complex"/>
    <property type="evidence" value="ECO:0000318"/>
    <property type="project" value="GO_Central"/>
</dbReference>
<dbReference type="STRING" id="402676.B6K4Q5"/>
<dbReference type="Pfam" id="PF12923">
    <property type="entry name" value="RRP7"/>
    <property type="match status" value="1"/>
</dbReference>
<dbReference type="PANTHER" id="PTHR13191">
    <property type="entry name" value="RIBOSOMAL RNA PROCESSING PROTEIN 7-RELATED"/>
    <property type="match status" value="1"/>
</dbReference>
<dbReference type="Gene3D" id="6.10.250.1770">
    <property type="match status" value="1"/>
</dbReference>
<dbReference type="PANTHER" id="PTHR13191:SF0">
    <property type="entry name" value="RIBOSOMAL RNA-PROCESSING PROTEIN 7 HOMOLOG A-RELATED"/>
    <property type="match status" value="1"/>
</dbReference>
<keyword evidence="2" id="KW-0175">Coiled coil</keyword>
<name>B6K4Q5_SCHJY</name>
<evidence type="ECO:0000256" key="1">
    <source>
        <dbReference type="ARBA" id="ARBA00006110"/>
    </source>
</evidence>
<dbReference type="GO" id="GO:0032545">
    <property type="term" value="C:CURI complex"/>
    <property type="evidence" value="ECO:0000318"/>
    <property type="project" value="GO_Central"/>
</dbReference>
<dbReference type="EMBL" id="KE651167">
    <property type="protein sequence ID" value="EEB08462.1"/>
    <property type="molecule type" value="Genomic_DNA"/>
</dbReference>
<dbReference type="HOGENOM" id="CLU_1180803_0_0_1"/>
<dbReference type="CDD" id="cd12950">
    <property type="entry name" value="RRP7_Rrp7p"/>
    <property type="match status" value="1"/>
</dbReference>
<sequence length="235" mass="27634">MSSAALSEFTRFRLKLSDSVYHDCFLKEDAEAENSIFLINVPSDATEKCIKNIMSELGGRVVTVNPPLSKNRSCNLKLHIQLLEENEVKRVLKQASKKSLVIQWPMTQSSGLERFTRQYDRQFPRHEVLQESVDAYMNRVAKMEAERKKQLLLARNQPDEDGFITVVRGGRNRVGNEEEAKAILARKKEVGIHHNFYRWQVREEKKKKLNDLVRKFEQDKQRIQQIRESRRFKPY</sequence>
<dbReference type="VEuPathDB" id="FungiDB:SJAG_03617"/>
<organism evidence="4 6">
    <name type="scientific">Schizosaccharomyces japonicus (strain yFS275 / FY16936)</name>
    <name type="common">Fission yeast</name>
    <dbReference type="NCBI Taxonomy" id="402676"/>
    <lineage>
        <taxon>Eukaryota</taxon>
        <taxon>Fungi</taxon>
        <taxon>Dikarya</taxon>
        <taxon>Ascomycota</taxon>
        <taxon>Taphrinomycotina</taxon>
        <taxon>Schizosaccharomycetes</taxon>
        <taxon>Schizosaccharomycetales</taxon>
        <taxon>Schizosaccharomycetaceae</taxon>
        <taxon>Schizosaccharomyces</taxon>
    </lineage>
</organism>
<dbReference type="JaponicusDB" id="SJAG_03617">
    <property type="gene designation" value="rrp7"/>
</dbReference>
<evidence type="ECO:0000313" key="6">
    <source>
        <dbReference type="Proteomes" id="UP000001744"/>
    </source>
</evidence>
<dbReference type="OrthoDB" id="5963at2759"/>
<evidence type="ECO:0000313" key="5">
    <source>
        <dbReference type="JaponicusDB" id="SJAG_03617"/>
    </source>
</evidence>
<evidence type="ECO:0000313" key="4">
    <source>
        <dbReference type="EMBL" id="EEB08462.1"/>
    </source>
</evidence>
<feature type="domain" description="Ribosomal RNA-processing protein 7 C-terminal" evidence="3">
    <location>
        <begin position="121"/>
        <end position="235"/>
    </location>
</feature>
<dbReference type="Proteomes" id="UP000001744">
    <property type="component" value="Unassembled WGS sequence"/>
</dbReference>
<dbReference type="InterPro" id="IPR040446">
    <property type="entry name" value="RRP7"/>
</dbReference>
<dbReference type="eggNOG" id="KOG4008">
    <property type="taxonomic scope" value="Eukaryota"/>
</dbReference>
<evidence type="ECO:0000259" key="3">
    <source>
        <dbReference type="Pfam" id="PF12923"/>
    </source>
</evidence>
<comment type="similarity">
    <text evidence="1">Belongs to the RRP7 family.</text>
</comment>
<dbReference type="GO" id="GO:0006364">
    <property type="term" value="P:rRNA processing"/>
    <property type="evidence" value="ECO:0000318"/>
    <property type="project" value="GO_Central"/>
</dbReference>
<reference evidence="4 6" key="1">
    <citation type="journal article" date="2011" name="Science">
        <title>Comparative functional genomics of the fission yeasts.</title>
        <authorList>
            <person name="Rhind N."/>
            <person name="Chen Z."/>
            <person name="Yassour M."/>
            <person name="Thompson D.A."/>
            <person name="Haas B.J."/>
            <person name="Habib N."/>
            <person name="Wapinski I."/>
            <person name="Roy S."/>
            <person name="Lin M.F."/>
            <person name="Heiman D.I."/>
            <person name="Young S.K."/>
            <person name="Furuya K."/>
            <person name="Guo Y."/>
            <person name="Pidoux A."/>
            <person name="Chen H.M."/>
            <person name="Robbertse B."/>
            <person name="Goldberg J.M."/>
            <person name="Aoki K."/>
            <person name="Bayne E.H."/>
            <person name="Berlin A.M."/>
            <person name="Desjardins C.A."/>
            <person name="Dobbs E."/>
            <person name="Dukaj L."/>
            <person name="Fan L."/>
            <person name="FitzGerald M.G."/>
            <person name="French C."/>
            <person name="Gujja S."/>
            <person name="Hansen K."/>
            <person name="Keifenheim D."/>
            <person name="Levin J.Z."/>
            <person name="Mosher R.A."/>
            <person name="Mueller C.A."/>
            <person name="Pfiffner J."/>
            <person name="Priest M."/>
            <person name="Russ C."/>
            <person name="Smialowska A."/>
            <person name="Swoboda P."/>
            <person name="Sykes S.M."/>
            <person name="Vaughn M."/>
            <person name="Vengrova S."/>
            <person name="Yoder R."/>
            <person name="Zeng Q."/>
            <person name="Allshire R."/>
            <person name="Baulcombe D."/>
            <person name="Birren B.W."/>
            <person name="Brown W."/>
            <person name="Ekwall K."/>
            <person name="Kellis M."/>
            <person name="Leatherwood J."/>
            <person name="Levin H."/>
            <person name="Margalit H."/>
            <person name="Martienssen R."/>
            <person name="Nieduszynski C.A."/>
            <person name="Spatafora J.W."/>
            <person name="Friedman N."/>
            <person name="Dalgaard J.Z."/>
            <person name="Baumann P."/>
            <person name="Niki H."/>
            <person name="Regev A."/>
            <person name="Nusbaum C."/>
        </authorList>
    </citation>
    <scope>NUCLEOTIDE SEQUENCE [LARGE SCALE GENOMIC DNA]</scope>
    <source>
        <strain evidence="6">yFS275 / FY16936</strain>
    </source>
</reference>
<dbReference type="InterPro" id="IPR024326">
    <property type="entry name" value="RRP7_C"/>
</dbReference>
<feature type="coiled-coil region" evidence="2">
    <location>
        <begin position="202"/>
        <end position="229"/>
    </location>
</feature>
<dbReference type="GeneID" id="7051325"/>
<accession>B6K4Q5</accession>
<protein>
    <submittedName>
        <fullName evidence="4">rRNA processing protein Rrp7</fullName>
    </submittedName>
</protein>
<proteinExistence type="inferred from homology"/>
<evidence type="ECO:0000256" key="2">
    <source>
        <dbReference type="SAM" id="Coils"/>
    </source>
</evidence>
<keyword evidence="6" id="KW-1185">Reference proteome</keyword>
<dbReference type="AlphaFoldDB" id="B6K4Q5"/>
<dbReference type="OMA" id="GIHKWIA"/>
<dbReference type="GO" id="GO:0000028">
    <property type="term" value="P:ribosomal small subunit assembly"/>
    <property type="evidence" value="ECO:0000318"/>
    <property type="project" value="GO_Central"/>
</dbReference>